<protein>
    <submittedName>
        <fullName evidence="1">Uncharacterized protein</fullName>
    </submittedName>
</protein>
<comment type="caution">
    <text evidence="1">The sequence shown here is derived from an EMBL/GenBank/DDBJ whole genome shotgun (WGS) entry which is preliminary data.</text>
</comment>
<dbReference type="EMBL" id="BMFN01000003">
    <property type="protein sequence ID" value="GGF73998.1"/>
    <property type="molecule type" value="Genomic_DNA"/>
</dbReference>
<dbReference type="Proteomes" id="UP000605392">
    <property type="component" value="Unassembled WGS sequence"/>
</dbReference>
<gene>
    <name evidence="1" type="ORF">GCM10011375_31400</name>
</gene>
<accession>A0ACB5PUY9</accession>
<name>A0ACB5PUY9_9BACT</name>
<reference evidence="1 2" key="1">
    <citation type="journal article" date="2019" name="Int. J. Syst. Evol. Microbiol.">
        <title>The Global Catalogue of Microorganisms (GCM) 10K type strain sequencing project: providing services to taxonomists for standard genome sequencing and annotation.</title>
        <authorList>
            <consortium name="The Broad Institute Genomics Platform"/>
            <consortium name="The Broad Institute Genome Sequencing Center for Infectious Disease"/>
            <person name="Wu L."/>
            <person name="Ma J."/>
        </authorList>
    </citation>
    <scope>NUCLEOTIDE SEQUENCE [LARGE SCALE GENOMIC DNA]</scope>
    <source>
        <strain evidence="1 2">CGMCC 1.12720</strain>
    </source>
</reference>
<sequence length="179" mass="19867">MQLRSLPLISRVLIVVVNFATFSHLAFMKKLLLAACLLGGNFAAFAQASATETAAVKQTITTFFDGLRRGDSTMARSTLAPGAVFQVIANREGKTQVQTEKVAGFLKSVGTPHKEVYDERITFEQVLIDANLASVWTPYQFYVGTTFSHCGYNSFQLVKLAEGWKIVHIIDTRRKEKCK</sequence>
<evidence type="ECO:0000313" key="2">
    <source>
        <dbReference type="Proteomes" id="UP000605392"/>
    </source>
</evidence>
<keyword evidence="2" id="KW-1185">Reference proteome</keyword>
<organism evidence="1 2">
    <name type="scientific">Hymenobacter qilianensis</name>
    <dbReference type="NCBI Taxonomy" id="1385715"/>
    <lineage>
        <taxon>Bacteria</taxon>
        <taxon>Pseudomonadati</taxon>
        <taxon>Bacteroidota</taxon>
        <taxon>Cytophagia</taxon>
        <taxon>Cytophagales</taxon>
        <taxon>Hymenobacteraceae</taxon>
        <taxon>Hymenobacter</taxon>
    </lineage>
</organism>
<proteinExistence type="predicted"/>
<evidence type="ECO:0000313" key="1">
    <source>
        <dbReference type="EMBL" id="GGF73998.1"/>
    </source>
</evidence>